<evidence type="ECO:0000256" key="3">
    <source>
        <dbReference type="ARBA" id="ARBA00022989"/>
    </source>
</evidence>
<dbReference type="RefSeq" id="WP_125595981.1">
    <property type="nucleotide sequence ID" value="NZ_JBHSSM010000015.1"/>
</dbReference>
<dbReference type="InterPro" id="IPR013525">
    <property type="entry name" value="ABC2_TM"/>
</dbReference>
<evidence type="ECO:0000256" key="2">
    <source>
        <dbReference type="ARBA" id="ARBA00022692"/>
    </source>
</evidence>
<evidence type="ECO:0000259" key="6">
    <source>
        <dbReference type="Pfam" id="PF12698"/>
    </source>
</evidence>
<dbReference type="Proteomes" id="UP001596310">
    <property type="component" value="Unassembled WGS sequence"/>
</dbReference>
<keyword evidence="4 5" id="KW-0472">Membrane</keyword>
<dbReference type="NCBIfam" id="TIGR03061">
    <property type="entry name" value="pip_yhgE_Nterm"/>
    <property type="match status" value="1"/>
</dbReference>
<dbReference type="InterPro" id="IPR017500">
    <property type="entry name" value="Phage_infect_YhgE_N"/>
</dbReference>
<feature type="domain" description="ABC-2 type transporter transmembrane" evidence="6">
    <location>
        <begin position="20"/>
        <end position="179"/>
    </location>
</feature>
<gene>
    <name evidence="7" type="ORF">ACFQHW_05530</name>
</gene>
<dbReference type="PANTHER" id="PTHR43077:SF5">
    <property type="entry name" value="PHAGE INFECTION PROTEIN"/>
    <property type="match status" value="1"/>
</dbReference>
<proteinExistence type="predicted"/>
<dbReference type="PANTHER" id="PTHR43077">
    <property type="entry name" value="TRANSPORT PERMEASE YVFS-RELATED"/>
    <property type="match status" value="1"/>
</dbReference>
<dbReference type="InterPro" id="IPR051328">
    <property type="entry name" value="T7SS_ABC-Transporter"/>
</dbReference>
<dbReference type="SUPFAM" id="SSF101967">
    <property type="entry name" value="Adhesin YadA, collagen-binding domain"/>
    <property type="match status" value="1"/>
</dbReference>
<comment type="caution">
    <text evidence="7">The sequence shown here is derived from an EMBL/GenBank/DDBJ whole genome shotgun (WGS) entry which is preliminary data.</text>
</comment>
<keyword evidence="8" id="KW-1185">Reference proteome</keyword>
<evidence type="ECO:0000256" key="4">
    <source>
        <dbReference type="ARBA" id="ARBA00023136"/>
    </source>
</evidence>
<reference evidence="8" key="1">
    <citation type="journal article" date="2019" name="Int. J. Syst. Evol. Microbiol.">
        <title>The Global Catalogue of Microorganisms (GCM) 10K type strain sequencing project: providing services to taxonomists for standard genome sequencing and annotation.</title>
        <authorList>
            <consortium name="The Broad Institute Genomics Platform"/>
            <consortium name="The Broad Institute Genome Sequencing Center for Infectious Disease"/>
            <person name="Wu L."/>
            <person name="Ma J."/>
        </authorList>
    </citation>
    <scope>NUCLEOTIDE SEQUENCE [LARGE SCALE GENOMIC DNA]</scope>
    <source>
        <strain evidence="8">CCM 8897</strain>
    </source>
</reference>
<protein>
    <submittedName>
        <fullName evidence="7">YhgE/Pip family protein</fullName>
    </submittedName>
</protein>
<feature type="transmembrane region" description="Helical" evidence="5">
    <location>
        <begin position="14"/>
        <end position="34"/>
    </location>
</feature>
<feature type="transmembrane region" description="Helical" evidence="5">
    <location>
        <begin position="683"/>
        <end position="704"/>
    </location>
</feature>
<evidence type="ECO:0000313" key="8">
    <source>
        <dbReference type="Proteomes" id="UP001596310"/>
    </source>
</evidence>
<dbReference type="InterPro" id="IPR017501">
    <property type="entry name" value="Phage_infect_YhgE_C"/>
</dbReference>
<dbReference type="Pfam" id="PF12698">
    <property type="entry name" value="ABC2_membrane_3"/>
    <property type="match status" value="1"/>
</dbReference>
<feature type="transmembrane region" description="Helical" evidence="5">
    <location>
        <begin position="624"/>
        <end position="647"/>
    </location>
</feature>
<dbReference type="NCBIfam" id="TIGR03057">
    <property type="entry name" value="xxxLxxG_by_4"/>
    <property type="match status" value="7"/>
</dbReference>
<evidence type="ECO:0000256" key="5">
    <source>
        <dbReference type="SAM" id="Phobius"/>
    </source>
</evidence>
<dbReference type="InterPro" id="IPR011049">
    <property type="entry name" value="Serralysin-like_metalloprot_C"/>
</dbReference>
<comment type="subcellular location">
    <subcellularLocation>
        <location evidence="1">Membrane</location>
        <topology evidence="1">Multi-pass membrane protein</topology>
    </subcellularLocation>
</comment>
<sequence>MVKDEFGFIKKNKLILLSVLVIMVIPFLYAIFFLKSVWDPYGSTQDLPVAVVNNDQAVKYNGTTMNVGQETEKKLRKNKELGWHFVSAKQAKQGMKDNKYYTVVTIPENFSANAATVLDEHPKKMQLKYETNDSLNYLSQVISGVGVSTLDKEIRANVTNAYASALFDQVKLVGKGMKTAAKGATQLNDGLVTLDDGVNQYTVGVSTVHDGIQTMSLKVKPLSSGVQQLATGANQLNSGLTTYVSGTAKVAAGLNTLNGQTGTLKTGVAQLAQGSKSLNAGVSQYVDGTTQILNGLTPLTSMLQQAGQLQTQLTTAKSSITKLSSALQENQTSVAKANAAFEQGEAAINAGLADPNLSQQSKAQIQGGLTAMKQSYNGLAQVRNGEAQATTQLLQGMSSALTTIDTKVLSAANLASAQKLAAQLPALNAGIAALKTNGPKLKAGASQLDTGLNSLNASVPALIAGVNQLNAGGQQLAANGSALTSGSSQLASGLTTLNGQIPTLTSGVNQLLAGTTQLTAKNDQLTSGADKLQSGSKTLSSSLGDGAKEVNGIKLSNETAEMFAAPTKTTHTYYSKVANYGHALAPYVLSLALYVGALVFNFAYPIRKVSKKDGTATQWFFSKITIGAVVATGMALVEASLIMAFGLQVDHVGLFYLIAWLFAMASMYLIMFLSMWLDNPGRFFAMILLMLQLGGAGGTFPMQITNHFYNVIHPFLPMSYSIMGFRQAITSGINGGTVNFAIFFLILVSVIFLALLWLVMNHLQKKHLMGVSQLDDNQKLQEVEQ</sequence>
<dbReference type="Gene3D" id="3.40.1710.10">
    <property type="entry name" value="abc type-2 transporter like domain"/>
    <property type="match status" value="1"/>
</dbReference>
<organism evidence="7 8">
    <name type="scientific">Lapidilactobacillus achengensis</name>
    <dbReference type="NCBI Taxonomy" id="2486000"/>
    <lineage>
        <taxon>Bacteria</taxon>
        <taxon>Bacillati</taxon>
        <taxon>Bacillota</taxon>
        <taxon>Bacilli</taxon>
        <taxon>Lactobacillales</taxon>
        <taxon>Lactobacillaceae</taxon>
        <taxon>Lapidilactobacillus</taxon>
    </lineage>
</organism>
<keyword evidence="3 5" id="KW-1133">Transmembrane helix</keyword>
<keyword evidence="2 5" id="KW-0812">Transmembrane</keyword>
<dbReference type="Gene3D" id="1.10.287.950">
    <property type="entry name" value="Methyl-accepting chemotaxis protein"/>
    <property type="match status" value="1"/>
</dbReference>
<accession>A0ABW1UPY4</accession>
<feature type="transmembrane region" description="Helical" evidence="5">
    <location>
        <begin position="584"/>
        <end position="604"/>
    </location>
</feature>
<dbReference type="InterPro" id="IPR023908">
    <property type="entry name" value="xxxLxxG_rpt"/>
</dbReference>
<feature type="transmembrane region" description="Helical" evidence="5">
    <location>
        <begin position="653"/>
        <end position="676"/>
    </location>
</feature>
<name>A0ABW1UPY4_9LACO</name>
<evidence type="ECO:0000256" key="1">
    <source>
        <dbReference type="ARBA" id="ARBA00004141"/>
    </source>
</evidence>
<dbReference type="NCBIfam" id="TIGR03062">
    <property type="entry name" value="pip_yhgE_Cterm"/>
    <property type="match status" value="1"/>
</dbReference>
<feature type="transmembrane region" description="Helical" evidence="5">
    <location>
        <begin position="740"/>
        <end position="759"/>
    </location>
</feature>
<dbReference type="EMBL" id="JBHSSM010000015">
    <property type="protein sequence ID" value="MFC6315031.1"/>
    <property type="molecule type" value="Genomic_DNA"/>
</dbReference>
<evidence type="ECO:0000313" key="7">
    <source>
        <dbReference type="EMBL" id="MFC6315031.1"/>
    </source>
</evidence>